<organism evidence="2 3">
    <name type="scientific">Niastella caeni</name>
    <dbReference type="NCBI Taxonomy" id="2569763"/>
    <lineage>
        <taxon>Bacteria</taxon>
        <taxon>Pseudomonadati</taxon>
        <taxon>Bacteroidota</taxon>
        <taxon>Chitinophagia</taxon>
        <taxon>Chitinophagales</taxon>
        <taxon>Chitinophagaceae</taxon>
        <taxon>Niastella</taxon>
    </lineage>
</organism>
<accession>A0A4S8HL78</accession>
<dbReference type="PANTHER" id="PTHR10900">
    <property type="entry name" value="PERIOSTIN-RELATED"/>
    <property type="match status" value="1"/>
</dbReference>
<sequence length="509" mass="56554">MYSKYKQRRTQNAQRLTRKLKINVFRVRPSAFGIWHLIILLFAGSFSITACKKWEDHNKVNNQDLTINLLQALATDENLSTFSGFITKTGLDTVLQSSKNYTVWAPSNSALQNLDPAIVNDLTQLTAFVKNHIASQAYFTRSAATGTRIPVLSGKYNSFEKSKFDDATITTADRFVSNGVLHVIDKPVPVLQNIWEYINSTTGTYEQNAFVVAQNYMTFDPSQAIIDSINVVTGDPIYRPGTGIVYRNNFNDRVYDVKQEDKVFTYFILTNNSFTAESDSLKPYYKSASATYTDTLSKFNTVKDLAVEGLYPANALPAFVLSKNGTPIPLSASAIVATKKLSNGIAYVMNNVDVLTADKFKQVTIEGERPNGFQSDKSGNTNYRTRYDTINKRYYWDLMVTGHGVTAYYAYYSLGQYPSMKYRVYALGVNDFQGTTFNQSVVVKAVTGPTSTTLATLTHAVPLSTAAGAFNEKLLGEFTSTSYGTLEIQLTASGTNPLVLDYLRIVPVP</sequence>
<keyword evidence="3" id="KW-1185">Reference proteome</keyword>
<dbReference type="AlphaFoldDB" id="A0A4S8HL78"/>
<evidence type="ECO:0000313" key="3">
    <source>
        <dbReference type="Proteomes" id="UP000306918"/>
    </source>
</evidence>
<proteinExistence type="predicted"/>
<dbReference type="PROSITE" id="PS50213">
    <property type="entry name" value="FAS1"/>
    <property type="match status" value="1"/>
</dbReference>
<reference evidence="2 3" key="1">
    <citation type="submission" date="2019-04" db="EMBL/GenBank/DDBJ databases">
        <title>Niastella caeni sp. nov., isolated from activated sludge.</title>
        <authorList>
            <person name="Sheng M."/>
        </authorList>
    </citation>
    <scope>NUCLEOTIDE SEQUENCE [LARGE SCALE GENOMIC DNA]</scope>
    <source>
        <strain evidence="2 3">HX-2-15</strain>
    </source>
</reference>
<dbReference type="EMBL" id="STFF01000006">
    <property type="protein sequence ID" value="THU36060.1"/>
    <property type="molecule type" value="Genomic_DNA"/>
</dbReference>
<dbReference type="InterPro" id="IPR050904">
    <property type="entry name" value="Adhesion/Biosynth-related"/>
</dbReference>
<comment type="caution">
    <text evidence="2">The sequence shown here is derived from an EMBL/GenBank/DDBJ whole genome shotgun (WGS) entry which is preliminary data.</text>
</comment>
<dbReference type="Gene3D" id="2.30.180.10">
    <property type="entry name" value="FAS1 domain"/>
    <property type="match status" value="1"/>
</dbReference>
<dbReference type="PANTHER" id="PTHR10900:SF77">
    <property type="entry name" value="FI19380P1"/>
    <property type="match status" value="1"/>
</dbReference>
<evidence type="ECO:0000313" key="2">
    <source>
        <dbReference type="EMBL" id="THU36060.1"/>
    </source>
</evidence>
<evidence type="ECO:0000259" key="1">
    <source>
        <dbReference type="PROSITE" id="PS50213"/>
    </source>
</evidence>
<dbReference type="InterPro" id="IPR036378">
    <property type="entry name" value="FAS1_dom_sf"/>
</dbReference>
<name>A0A4S8HL78_9BACT</name>
<dbReference type="InterPro" id="IPR000782">
    <property type="entry name" value="FAS1_domain"/>
</dbReference>
<dbReference type="Pfam" id="PF02469">
    <property type="entry name" value="Fasciclin"/>
    <property type="match status" value="1"/>
</dbReference>
<dbReference type="Proteomes" id="UP000306918">
    <property type="component" value="Unassembled WGS sequence"/>
</dbReference>
<gene>
    <name evidence="2" type="ORF">FAM09_21990</name>
</gene>
<dbReference type="OrthoDB" id="831756at2"/>
<dbReference type="RefSeq" id="WP_136579299.1">
    <property type="nucleotide sequence ID" value="NZ_STFF01000006.1"/>
</dbReference>
<protein>
    <submittedName>
        <fullName evidence="2">Fasciclin domain-containing protein</fullName>
    </submittedName>
</protein>
<dbReference type="SMART" id="SM00554">
    <property type="entry name" value="FAS1"/>
    <property type="match status" value="1"/>
</dbReference>
<feature type="domain" description="FAS1" evidence="1">
    <location>
        <begin position="66"/>
        <end position="188"/>
    </location>
</feature>
<dbReference type="SUPFAM" id="SSF82153">
    <property type="entry name" value="FAS1 domain"/>
    <property type="match status" value="1"/>
</dbReference>